<dbReference type="InterPro" id="IPR024088">
    <property type="entry name" value="Tyr-tRNA-ligase_bac-type"/>
</dbReference>
<keyword evidence="6 8" id="KW-0030">Aminoacyl-tRNA synthetase</keyword>
<dbReference type="InterPro" id="IPR002305">
    <property type="entry name" value="aa-tRNA-synth_Ic"/>
</dbReference>
<comment type="subunit">
    <text evidence="8">Homodimer.</text>
</comment>
<accession>A0A840EBC1</accession>
<dbReference type="InterPro" id="IPR001412">
    <property type="entry name" value="aa-tRNA-synth_I_CS"/>
</dbReference>
<dbReference type="Pfam" id="PF00579">
    <property type="entry name" value="tRNA-synt_1b"/>
    <property type="match status" value="1"/>
</dbReference>
<dbReference type="SUPFAM" id="SSF55174">
    <property type="entry name" value="Alpha-L RNA-binding motif"/>
    <property type="match status" value="1"/>
</dbReference>
<keyword evidence="1 8" id="KW-0436">Ligase</keyword>
<evidence type="ECO:0000256" key="2">
    <source>
        <dbReference type="ARBA" id="ARBA00022741"/>
    </source>
</evidence>
<dbReference type="SUPFAM" id="SSF52374">
    <property type="entry name" value="Nucleotidylyl transferase"/>
    <property type="match status" value="1"/>
</dbReference>
<dbReference type="Gene3D" id="3.40.50.620">
    <property type="entry name" value="HUPs"/>
    <property type="match status" value="1"/>
</dbReference>
<feature type="binding site" evidence="8">
    <location>
        <position position="168"/>
    </location>
    <ligand>
        <name>L-tyrosine</name>
        <dbReference type="ChEBI" id="CHEBI:58315"/>
    </ligand>
</feature>
<dbReference type="InterPro" id="IPR014729">
    <property type="entry name" value="Rossmann-like_a/b/a_fold"/>
</dbReference>
<dbReference type="RefSeq" id="WP_183495557.1">
    <property type="nucleotide sequence ID" value="NZ_JACIFF010000004.1"/>
</dbReference>
<dbReference type="GO" id="GO:0003723">
    <property type="term" value="F:RNA binding"/>
    <property type="evidence" value="ECO:0007669"/>
    <property type="project" value="UniProtKB-KW"/>
</dbReference>
<dbReference type="Pfam" id="PF22421">
    <property type="entry name" value="SYY_C-terminal"/>
    <property type="match status" value="1"/>
</dbReference>
<dbReference type="PANTHER" id="PTHR11766:SF0">
    <property type="entry name" value="TYROSINE--TRNA LIGASE, MITOCHONDRIAL"/>
    <property type="match status" value="1"/>
</dbReference>
<comment type="catalytic activity">
    <reaction evidence="7 8">
        <text>tRNA(Tyr) + L-tyrosine + ATP = L-tyrosyl-tRNA(Tyr) + AMP + diphosphate + H(+)</text>
        <dbReference type="Rhea" id="RHEA:10220"/>
        <dbReference type="Rhea" id="RHEA-COMP:9706"/>
        <dbReference type="Rhea" id="RHEA-COMP:9707"/>
        <dbReference type="ChEBI" id="CHEBI:15378"/>
        <dbReference type="ChEBI" id="CHEBI:30616"/>
        <dbReference type="ChEBI" id="CHEBI:33019"/>
        <dbReference type="ChEBI" id="CHEBI:58315"/>
        <dbReference type="ChEBI" id="CHEBI:78442"/>
        <dbReference type="ChEBI" id="CHEBI:78536"/>
        <dbReference type="ChEBI" id="CHEBI:456215"/>
        <dbReference type="EC" id="6.1.1.1"/>
    </reaction>
</comment>
<feature type="domain" description="Tyrosine--tRNA ligase SYY-like C-terminal" evidence="10">
    <location>
        <begin position="346"/>
        <end position="424"/>
    </location>
</feature>
<keyword evidence="2 8" id="KW-0547">Nucleotide-binding</keyword>
<name>A0A840EBC1_9BACT</name>
<dbReference type="EMBL" id="JACIFF010000004">
    <property type="protein sequence ID" value="MBB4079308.1"/>
    <property type="molecule type" value="Genomic_DNA"/>
</dbReference>
<evidence type="ECO:0000256" key="4">
    <source>
        <dbReference type="ARBA" id="ARBA00022884"/>
    </source>
</evidence>
<dbReference type="PANTHER" id="PTHR11766">
    <property type="entry name" value="TYROSYL-TRNA SYNTHETASE"/>
    <property type="match status" value="1"/>
</dbReference>
<dbReference type="PRINTS" id="PR01040">
    <property type="entry name" value="TRNASYNTHTYR"/>
</dbReference>
<sequence>MDFIAELEWRGMLHQLTPGIREHLREPRRAYIGFDPTAPSLTIGNYVQIMLLLHWMRAGHHAVVLFGGATGRIGDPSGRDKEREMKSYEELDDNLSHQQQQMERLLGGNAGAMSVVNNLDFYQDMNVLRFLRDVGQTLTVSYMMGKDSVQKRLDSGMTFTELSYQLLQGYDFQLLYADHGVTVQMGGSDQWGNITSGTEFVRRNLEGKAFAVTTPLLTKADGTKFGKSAEGNIWLDEELTSPYDFYQFWLRSDDADVPTYLKYFSLRGREEVLADCAVVEAHLAGEDRYREITAIRTALAAELTGRIHGGEGLATAERVTNLLYGRGATAEDLRALDVRAFRSLSGNIPTYELDLSLLPAGIMDLLADHTDIVSSKSEAKRAVQGNAISVNKEKVSEPDAAVTPEMLLHGRYLLVENGKKKRFLLNLS</sequence>
<comment type="subcellular location">
    <subcellularLocation>
        <location evidence="8">Cytoplasm</location>
    </subcellularLocation>
</comment>
<organism evidence="11 12">
    <name type="scientific">Neolewinella aquimaris</name>
    <dbReference type="NCBI Taxonomy" id="1835722"/>
    <lineage>
        <taxon>Bacteria</taxon>
        <taxon>Pseudomonadati</taxon>
        <taxon>Bacteroidota</taxon>
        <taxon>Saprospiria</taxon>
        <taxon>Saprospirales</taxon>
        <taxon>Lewinellaceae</taxon>
        <taxon>Neolewinella</taxon>
    </lineage>
</organism>
<dbReference type="PROSITE" id="PS00178">
    <property type="entry name" value="AA_TRNA_LIGASE_I"/>
    <property type="match status" value="1"/>
</dbReference>
<feature type="binding site" evidence="8">
    <location>
        <position position="31"/>
    </location>
    <ligand>
        <name>L-tyrosine</name>
        <dbReference type="ChEBI" id="CHEBI:58315"/>
    </ligand>
</feature>
<evidence type="ECO:0000256" key="9">
    <source>
        <dbReference type="PROSITE-ProRule" id="PRU00182"/>
    </source>
</evidence>
<feature type="short sequence motif" description="'KMSKS' region" evidence="8">
    <location>
        <begin position="224"/>
        <end position="228"/>
    </location>
</feature>
<dbReference type="GO" id="GO:0006437">
    <property type="term" value="P:tyrosyl-tRNA aminoacylation"/>
    <property type="evidence" value="ECO:0007669"/>
    <property type="project" value="UniProtKB-UniRule"/>
</dbReference>
<gene>
    <name evidence="8" type="primary">tyrS</name>
    <name evidence="11" type="ORF">GGR28_001928</name>
</gene>
<dbReference type="PROSITE" id="PS50889">
    <property type="entry name" value="S4"/>
    <property type="match status" value="1"/>
</dbReference>
<keyword evidence="3 8" id="KW-0067">ATP-binding</keyword>
<keyword evidence="8" id="KW-0963">Cytoplasm</keyword>
<evidence type="ECO:0000256" key="3">
    <source>
        <dbReference type="ARBA" id="ARBA00022840"/>
    </source>
</evidence>
<dbReference type="Gene3D" id="1.10.240.10">
    <property type="entry name" value="Tyrosyl-Transfer RNA Synthetase"/>
    <property type="match status" value="1"/>
</dbReference>
<dbReference type="CDD" id="cd00165">
    <property type="entry name" value="S4"/>
    <property type="match status" value="1"/>
</dbReference>
<evidence type="ECO:0000256" key="7">
    <source>
        <dbReference type="ARBA" id="ARBA00048248"/>
    </source>
</evidence>
<keyword evidence="5 8" id="KW-0648">Protein biosynthesis</keyword>
<dbReference type="GO" id="GO:0004831">
    <property type="term" value="F:tyrosine-tRNA ligase activity"/>
    <property type="evidence" value="ECO:0007669"/>
    <property type="project" value="UniProtKB-UniRule"/>
</dbReference>
<dbReference type="AlphaFoldDB" id="A0A840EBC1"/>
<dbReference type="NCBIfam" id="TIGR00234">
    <property type="entry name" value="tyrS"/>
    <property type="match status" value="1"/>
</dbReference>
<keyword evidence="4 9" id="KW-0694">RNA-binding</keyword>
<dbReference type="Gene3D" id="3.10.290.10">
    <property type="entry name" value="RNA-binding S4 domain"/>
    <property type="match status" value="1"/>
</dbReference>
<dbReference type="CDD" id="cd00805">
    <property type="entry name" value="TyrRS_core"/>
    <property type="match status" value="1"/>
</dbReference>
<evidence type="ECO:0000313" key="11">
    <source>
        <dbReference type="EMBL" id="MBB4079308.1"/>
    </source>
</evidence>
<evidence type="ECO:0000313" key="12">
    <source>
        <dbReference type="Proteomes" id="UP000576209"/>
    </source>
</evidence>
<feature type="short sequence motif" description="'HIGH' region" evidence="8">
    <location>
        <begin position="36"/>
        <end position="45"/>
    </location>
</feature>
<comment type="similarity">
    <text evidence="8">Belongs to the class-I aminoacyl-tRNA synthetase family. TyrS type 1 subfamily.</text>
</comment>
<protein>
    <recommendedName>
        <fullName evidence="8">Tyrosine--tRNA ligase</fullName>
        <ecNumber evidence="8">6.1.1.1</ecNumber>
    </recommendedName>
    <alternativeName>
        <fullName evidence="8">Tyrosyl-tRNA synthetase</fullName>
        <shortName evidence="8">TyrRS</shortName>
    </alternativeName>
</protein>
<comment type="function">
    <text evidence="8">Catalyzes the attachment of tyrosine to tRNA(Tyr) in a two-step reaction: tyrosine is first activated by ATP to form Tyr-AMP and then transferred to the acceptor end of tRNA(Tyr).</text>
</comment>
<evidence type="ECO:0000256" key="6">
    <source>
        <dbReference type="ARBA" id="ARBA00023146"/>
    </source>
</evidence>
<evidence type="ECO:0000256" key="1">
    <source>
        <dbReference type="ARBA" id="ARBA00022598"/>
    </source>
</evidence>
<evidence type="ECO:0000256" key="5">
    <source>
        <dbReference type="ARBA" id="ARBA00022917"/>
    </source>
</evidence>
<dbReference type="InterPro" id="IPR036986">
    <property type="entry name" value="S4_RNA-bd_sf"/>
</dbReference>
<evidence type="ECO:0000259" key="10">
    <source>
        <dbReference type="Pfam" id="PF22421"/>
    </source>
</evidence>
<keyword evidence="12" id="KW-1185">Reference proteome</keyword>
<dbReference type="Proteomes" id="UP000576209">
    <property type="component" value="Unassembled WGS sequence"/>
</dbReference>
<reference evidence="11 12" key="1">
    <citation type="submission" date="2020-08" db="EMBL/GenBank/DDBJ databases">
        <title>Genomic Encyclopedia of Type Strains, Phase IV (KMG-IV): sequencing the most valuable type-strain genomes for metagenomic binning, comparative biology and taxonomic classification.</title>
        <authorList>
            <person name="Goeker M."/>
        </authorList>
    </citation>
    <scope>NUCLEOTIDE SEQUENCE [LARGE SCALE GENOMIC DNA]</scope>
    <source>
        <strain evidence="11 12">DSM 105137</strain>
    </source>
</reference>
<dbReference type="GO" id="GO:0005524">
    <property type="term" value="F:ATP binding"/>
    <property type="evidence" value="ECO:0007669"/>
    <property type="project" value="UniProtKB-UniRule"/>
</dbReference>
<dbReference type="InterPro" id="IPR054608">
    <property type="entry name" value="SYY-like_C"/>
</dbReference>
<feature type="binding site" evidence="8">
    <location>
        <position position="227"/>
    </location>
    <ligand>
        <name>ATP</name>
        <dbReference type="ChEBI" id="CHEBI:30616"/>
    </ligand>
</feature>
<dbReference type="InterPro" id="IPR024107">
    <property type="entry name" value="Tyr-tRNA-ligase_bac_1"/>
</dbReference>
<evidence type="ECO:0000256" key="8">
    <source>
        <dbReference type="HAMAP-Rule" id="MF_02006"/>
    </source>
</evidence>
<dbReference type="EC" id="6.1.1.1" evidence="8"/>
<comment type="caution">
    <text evidence="11">The sequence shown here is derived from an EMBL/GenBank/DDBJ whole genome shotgun (WGS) entry which is preliminary data.</text>
</comment>
<feature type="binding site" evidence="8">
    <location>
        <position position="164"/>
    </location>
    <ligand>
        <name>L-tyrosine</name>
        <dbReference type="ChEBI" id="CHEBI:58315"/>
    </ligand>
</feature>
<dbReference type="HAMAP" id="MF_02006">
    <property type="entry name" value="Tyr_tRNA_synth_type1"/>
    <property type="match status" value="1"/>
</dbReference>
<proteinExistence type="inferred from homology"/>
<dbReference type="InterPro" id="IPR002307">
    <property type="entry name" value="Tyr-tRNA-ligase"/>
</dbReference>
<dbReference type="GO" id="GO:0005829">
    <property type="term" value="C:cytosol"/>
    <property type="evidence" value="ECO:0007669"/>
    <property type="project" value="TreeGrafter"/>
</dbReference>